<dbReference type="Gene3D" id="2.60.40.10">
    <property type="entry name" value="Immunoglobulins"/>
    <property type="match status" value="1"/>
</dbReference>
<name>D0MJT7_RHOM4</name>
<dbReference type="KEGG" id="rmr:Rmar_1862"/>
<keyword evidence="3" id="KW-1185">Reference proteome</keyword>
<dbReference type="Gene3D" id="2.60.40.4070">
    <property type="match status" value="1"/>
</dbReference>
<organism evidence="2 3">
    <name type="scientific">Rhodothermus marinus (strain ATCC 43812 / DSM 4252 / R-10)</name>
    <name type="common">Rhodothermus obamensis</name>
    <dbReference type="NCBI Taxonomy" id="518766"/>
    <lineage>
        <taxon>Bacteria</taxon>
        <taxon>Pseudomonadati</taxon>
        <taxon>Rhodothermota</taxon>
        <taxon>Rhodothermia</taxon>
        <taxon>Rhodothermales</taxon>
        <taxon>Rhodothermaceae</taxon>
        <taxon>Rhodothermus</taxon>
    </lineage>
</organism>
<keyword evidence="1" id="KW-0732">Signal</keyword>
<proteinExistence type="predicted"/>
<evidence type="ECO:0008006" key="4">
    <source>
        <dbReference type="Google" id="ProtNLM"/>
    </source>
</evidence>
<accession>D0MJT7</accession>
<dbReference type="Proteomes" id="UP000002221">
    <property type="component" value="Chromosome"/>
</dbReference>
<dbReference type="RefSeq" id="WP_012844356.1">
    <property type="nucleotide sequence ID" value="NC_013501.1"/>
</dbReference>
<dbReference type="InterPro" id="IPR013783">
    <property type="entry name" value="Ig-like_fold"/>
</dbReference>
<dbReference type="OrthoDB" id="610424at2"/>
<reference evidence="2 3" key="1">
    <citation type="journal article" date="2009" name="Stand. Genomic Sci.">
        <title>Complete genome sequence of Rhodothermus marinus type strain (R-10).</title>
        <authorList>
            <person name="Nolan M."/>
            <person name="Tindall B.J."/>
            <person name="Pomrenke H."/>
            <person name="Lapidus A."/>
            <person name="Copeland A."/>
            <person name="Glavina Del Rio T."/>
            <person name="Lucas S."/>
            <person name="Chen F."/>
            <person name="Tice H."/>
            <person name="Cheng J.F."/>
            <person name="Saunders E."/>
            <person name="Han C."/>
            <person name="Bruce D."/>
            <person name="Goodwin L."/>
            <person name="Chain P."/>
            <person name="Pitluck S."/>
            <person name="Ovchinikova G."/>
            <person name="Pati A."/>
            <person name="Ivanova N."/>
            <person name="Mavromatis K."/>
            <person name="Chen A."/>
            <person name="Palaniappan K."/>
            <person name="Land M."/>
            <person name="Hauser L."/>
            <person name="Chang Y.J."/>
            <person name="Jeffries C.D."/>
            <person name="Brettin T."/>
            <person name="Goker M."/>
            <person name="Bristow J."/>
            <person name="Eisen J.A."/>
            <person name="Markowitz V."/>
            <person name="Hugenholtz P."/>
            <person name="Kyrpides N.C."/>
            <person name="Klenk H.P."/>
            <person name="Detter J.C."/>
        </authorList>
    </citation>
    <scope>NUCLEOTIDE SEQUENCE [LARGE SCALE GENOMIC DNA]</scope>
    <source>
        <strain evidence="3">ATCC 43812 / DSM 4252 / R-10</strain>
    </source>
</reference>
<evidence type="ECO:0000313" key="3">
    <source>
        <dbReference type="Proteomes" id="UP000002221"/>
    </source>
</evidence>
<evidence type="ECO:0000313" key="2">
    <source>
        <dbReference type="EMBL" id="ACY48745.1"/>
    </source>
</evidence>
<dbReference type="HOGENOM" id="CLU_341908_0_0_10"/>
<sequence>MKRQLLGLLVTLCALPVYAQTVLFQEPIDTTGTFPVGWLTRRWTTTDQTPSPGSGGFSFALQGRQADRLCTPVLDARAATPDTLSYLARRTGSYPALHLVVRASVDGGRTFPYVVAPAGAALPEADGSWASLRFALPSEVSGTPTLQLCFDALGGTSASARVQLDDIALHGTGQLRRWPLAVWPARIDAGFVAVGDTVSLQLQVRNQTDSTLAVTLPPPPSPWWLARTAVALLPRQTDTLTLFVAPTLADTFAVTWGIPLEGDTFPVSLHVTSTPPLHALGWHTPTIAARAQDTVQLGLQLQLSGEATVLQGLLVTALLPAHRLTYLETLPGASLPNPTQWTLQTARRGDTLQVLLLGDGLHALPAGSYPELLQFRLVPGDVPDTTRLVLALNALQATTATPEAAPMVLALHPRRLHLTVRPRTAQAILFPDTLRLPATVAGSRQTATAYLSNPGGERTLHARVLPPSDPTLTVAPDSLAVAPGDTTRLTITFHPTLRDFGYRVATVRLRHDGVGTDTLLMVEATGVGGLGDATEEGAVDVADLQRGIRFVLALEEPEAQDRLVLDVTPFPYGDGRLQLDDLSVLVQAIVRNAWPDGHPLPVPPPTPPAAGKQEAPIVFRPVVKADGRLHLEIDAPQPFGALQLVLPPVFCDTTGTTLPPEARLLAETTPDRLTLLLYRLDGASFAPGRYRLGVLETERADTLRPVRWVAVDETGRYLPTTVQPAEGTAIASVPRAPIFFPPYPHPFVAGQHTALVLSGELPAPSPFMLEVFDLLGRRLAVEQGQLPGGSFRYRWEVRDAQGHRLAPGLYLLRLRTSSHTRTFPLVVLR</sequence>
<feature type="signal peptide" evidence="1">
    <location>
        <begin position="1"/>
        <end position="19"/>
    </location>
</feature>
<evidence type="ECO:0000256" key="1">
    <source>
        <dbReference type="SAM" id="SignalP"/>
    </source>
</evidence>
<gene>
    <name evidence="2" type="ordered locus">Rmar_1862</name>
</gene>
<feature type="chain" id="PRO_5003012170" description="Choice-of-anchor D domain-containing protein" evidence="1">
    <location>
        <begin position="20"/>
        <end position="829"/>
    </location>
</feature>
<dbReference type="AlphaFoldDB" id="D0MJT7"/>
<dbReference type="STRING" id="518766.Rmar_1862"/>
<protein>
    <recommendedName>
        <fullName evidence="4">Choice-of-anchor D domain-containing protein</fullName>
    </recommendedName>
</protein>
<dbReference type="EMBL" id="CP001807">
    <property type="protein sequence ID" value="ACY48745.1"/>
    <property type="molecule type" value="Genomic_DNA"/>
</dbReference>